<sequence>MNDAGNSSSVGTVGGPFATGQPDPGAPNLQIDALNLTCVSNLQAIPPPQTQPGAKTYKMTFNFTSALTKSFSPIVCATHRSNGAVFAVGSLASPGLEVLAEYAVDTYLIKELNNLAVMHQVGDIAISGPYMVPSPSLAELNITVSELYPFISCISALRPSPDFFTGFADLDMRNATGDFFRNVGLLLPGLDAGTDGGQTFNGSKVPIFPKPVTFVQPTLIGIGSVLVAEQ</sequence>
<evidence type="ECO:0000313" key="4">
    <source>
        <dbReference type="EMBL" id="SPQ97230.1"/>
    </source>
</evidence>
<evidence type="ECO:0000256" key="1">
    <source>
        <dbReference type="SAM" id="MobiDB-lite"/>
    </source>
</evidence>
<dbReference type="InterPro" id="IPR038678">
    <property type="entry name" value="Spondin_N_sf"/>
</dbReference>
<proteinExistence type="predicted"/>
<dbReference type="InterPro" id="IPR009465">
    <property type="entry name" value="Spondin_N"/>
</dbReference>
<reference evidence="4 6" key="2">
    <citation type="submission" date="2018-03" db="EMBL/GenBank/DDBJ databases">
        <authorList>
            <person name="Fogelqvist J."/>
        </authorList>
    </citation>
    <scope>NUCLEOTIDE SEQUENCE [LARGE SCALE GENOMIC DNA]</scope>
</reference>
<feature type="domain" description="Spondin" evidence="2">
    <location>
        <begin position="34"/>
        <end position="225"/>
    </location>
</feature>
<evidence type="ECO:0000259" key="2">
    <source>
        <dbReference type="PROSITE" id="PS51020"/>
    </source>
</evidence>
<feature type="region of interest" description="Disordered" evidence="1">
    <location>
        <begin position="1"/>
        <end position="24"/>
    </location>
</feature>
<dbReference type="STRING" id="37360.A0A0G4IV67"/>
<keyword evidence="4" id="KW-0496">Mitochondrion</keyword>
<dbReference type="EMBL" id="OVEO01000007">
    <property type="protein sequence ID" value="SPQ97230.1"/>
    <property type="molecule type" value="Genomic_DNA"/>
</dbReference>
<keyword evidence="5" id="KW-1185">Reference proteome</keyword>
<dbReference type="NCBIfam" id="NF038123">
    <property type="entry name" value="NF038123_dom"/>
    <property type="match status" value="1"/>
</dbReference>
<organism evidence="3 5">
    <name type="scientific">Plasmodiophora brassicae</name>
    <name type="common">Clubroot disease agent</name>
    <dbReference type="NCBI Taxonomy" id="37360"/>
    <lineage>
        <taxon>Eukaryota</taxon>
        <taxon>Sar</taxon>
        <taxon>Rhizaria</taxon>
        <taxon>Endomyxa</taxon>
        <taxon>Phytomyxea</taxon>
        <taxon>Plasmodiophorida</taxon>
        <taxon>Plasmodiophoridae</taxon>
        <taxon>Plasmodiophora</taxon>
    </lineage>
</organism>
<dbReference type="OrthoDB" id="6090599at2759"/>
<dbReference type="Proteomes" id="UP000039324">
    <property type="component" value="Unassembled WGS sequence"/>
</dbReference>
<feature type="compositionally biased region" description="Polar residues" evidence="1">
    <location>
        <begin position="1"/>
        <end position="11"/>
    </location>
</feature>
<dbReference type="EMBL" id="CDSF01000090">
    <property type="protein sequence ID" value="CEO99218.1"/>
    <property type="molecule type" value="Genomic_DNA"/>
</dbReference>
<evidence type="ECO:0000313" key="6">
    <source>
        <dbReference type="Proteomes" id="UP000290189"/>
    </source>
</evidence>
<name>A0A0G4IV67_PLABS</name>
<geneLocation type="mitochondrion" evidence="4"/>
<dbReference type="Gene3D" id="2.60.40.2130">
    <property type="entry name" value="F-spondin domain"/>
    <property type="match status" value="1"/>
</dbReference>
<accession>A0A0G4IV67</accession>
<evidence type="ECO:0000313" key="3">
    <source>
        <dbReference type="EMBL" id="CEO99218.1"/>
    </source>
</evidence>
<dbReference type="Pfam" id="PF06468">
    <property type="entry name" value="Spond_N"/>
    <property type="match status" value="1"/>
</dbReference>
<protein>
    <recommendedName>
        <fullName evidence="2">Spondin domain-containing protein</fullName>
    </recommendedName>
</protein>
<evidence type="ECO:0000313" key="5">
    <source>
        <dbReference type="Proteomes" id="UP000039324"/>
    </source>
</evidence>
<reference evidence="3 5" key="1">
    <citation type="submission" date="2015-02" db="EMBL/GenBank/DDBJ databases">
        <authorList>
            <person name="Chooi Y.-H."/>
        </authorList>
    </citation>
    <scope>NUCLEOTIDE SEQUENCE [LARGE SCALE GENOMIC DNA]</scope>
    <source>
        <strain evidence="3">E3</strain>
    </source>
</reference>
<dbReference type="Proteomes" id="UP000290189">
    <property type="component" value="Unassembled WGS sequence"/>
</dbReference>
<dbReference type="PROSITE" id="PS51020">
    <property type="entry name" value="SPONDIN"/>
    <property type="match status" value="1"/>
</dbReference>
<dbReference type="AlphaFoldDB" id="A0A0G4IV67"/>
<gene>
    <name evidence="3" type="ORF">PBRA_001124</name>
    <name evidence="4" type="ORF">PLBR_LOCUS4445</name>
</gene>